<dbReference type="Gene3D" id="1.10.101.10">
    <property type="entry name" value="PGBD-like superfamily/PGBD"/>
    <property type="match status" value="1"/>
</dbReference>
<evidence type="ECO:0000313" key="4">
    <source>
        <dbReference type="EMBL" id="REF32208.1"/>
    </source>
</evidence>
<dbReference type="GO" id="GO:0016787">
    <property type="term" value="F:hydrolase activity"/>
    <property type="evidence" value="ECO:0007669"/>
    <property type="project" value="UniProtKB-KW"/>
</dbReference>
<proteinExistence type="inferred from homology"/>
<dbReference type="RefSeq" id="WP_115923949.1">
    <property type="nucleotide sequence ID" value="NZ_QTUA01000001.1"/>
</dbReference>
<name>A0A3D9URY8_9MICO</name>
<organism evidence="4 5">
    <name type="scientific">Calidifontibacter indicus</name>
    <dbReference type="NCBI Taxonomy" id="419650"/>
    <lineage>
        <taxon>Bacteria</taxon>
        <taxon>Bacillati</taxon>
        <taxon>Actinomycetota</taxon>
        <taxon>Actinomycetes</taxon>
        <taxon>Micrococcales</taxon>
        <taxon>Dermacoccaceae</taxon>
        <taxon>Calidifontibacter</taxon>
    </lineage>
</organism>
<dbReference type="SUPFAM" id="SSF53955">
    <property type="entry name" value="Lysozyme-like"/>
    <property type="match status" value="1"/>
</dbReference>
<keyword evidence="2" id="KW-0378">Hydrolase</keyword>
<accession>A0A3D9URY8</accession>
<feature type="domain" description="Resuscitation-promoting factor core lysozyme-like" evidence="3">
    <location>
        <begin position="59"/>
        <end position="130"/>
    </location>
</feature>
<reference evidence="4 5" key="1">
    <citation type="submission" date="2018-08" db="EMBL/GenBank/DDBJ databases">
        <title>Sequencing the genomes of 1000 actinobacteria strains.</title>
        <authorList>
            <person name="Klenk H.-P."/>
        </authorList>
    </citation>
    <scope>NUCLEOTIDE SEQUENCE [LARGE SCALE GENOMIC DNA]</scope>
    <source>
        <strain evidence="4 5">DSM 22967</strain>
    </source>
</reference>
<evidence type="ECO:0000256" key="1">
    <source>
        <dbReference type="ARBA" id="ARBA00010830"/>
    </source>
</evidence>
<dbReference type="Proteomes" id="UP000256253">
    <property type="component" value="Unassembled WGS sequence"/>
</dbReference>
<evidence type="ECO:0000313" key="5">
    <source>
        <dbReference type="Proteomes" id="UP000256253"/>
    </source>
</evidence>
<comment type="caution">
    <text evidence="4">The sequence shown here is derived from an EMBL/GenBank/DDBJ whole genome shotgun (WGS) entry which is preliminary data.</text>
</comment>
<keyword evidence="5" id="KW-1185">Reference proteome</keyword>
<comment type="similarity">
    <text evidence="1">Belongs to the transglycosylase family. Rpf subfamily.</text>
</comment>
<dbReference type="InterPro" id="IPR010618">
    <property type="entry name" value="RPF"/>
</dbReference>
<protein>
    <submittedName>
        <fullName evidence="4">Transglycosylase-like protein with SLT domain</fullName>
    </submittedName>
</protein>
<dbReference type="Pfam" id="PF06737">
    <property type="entry name" value="Transglycosylas"/>
    <property type="match status" value="1"/>
</dbReference>
<sequence length="249" mass="26089">MSYSPKHAAAKQPSTTGRRAAGVLMLSAATVGTTAVAGAGSAEAATSTVAVKSAVGWNVWDRVATCESGNRWNISTGNGYYGGLQFSYTTWRGFGGTQYASYAHLATREQQIRIAQNVLRVQGPGAWPVCSVRAGLTRANGAAVNTGGTTTTTTTTSRTASRLLAVDGSFGPLTTRAVQKWTGAYQDGVWGYYAKTALQRKVGAVPDGSIGPATVRALQIKIGAPRNGASYLDANTVRYLQRYLNANVL</sequence>
<dbReference type="CDD" id="cd13925">
    <property type="entry name" value="RPF"/>
    <property type="match status" value="1"/>
</dbReference>
<dbReference type="EMBL" id="QTUA01000001">
    <property type="protein sequence ID" value="REF32208.1"/>
    <property type="molecule type" value="Genomic_DNA"/>
</dbReference>
<evidence type="ECO:0000259" key="3">
    <source>
        <dbReference type="Pfam" id="PF06737"/>
    </source>
</evidence>
<dbReference type="AlphaFoldDB" id="A0A3D9URY8"/>
<dbReference type="InterPro" id="IPR036366">
    <property type="entry name" value="PGBDSf"/>
</dbReference>
<evidence type="ECO:0000256" key="2">
    <source>
        <dbReference type="ARBA" id="ARBA00022801"/>
    </source>
</evidence>
<gene>
    <name evidence="4" type="ORF">DFJ65_3313</name>
</gene>
<dbReference type="InterPro" id="IPR023346">
    <property type="entry name" value="Lysozyme-like_dom_sf"/>
</dbReference>
<dbReference type="OrthoDB" id="1404170at2"/>
<dbReference type="Gene3D" id="1.10.530.10">
    <property type="match status" value="1"/>
</dbReference>